<keyword evidence="4 9" id="KW-0808">Transferase</keyword>
<dbReference type="InterPro" id="IPR000312">
    <property type="entry name" value="Glycosyl_Trfase_fam3"/>
</dbReference>
<keyword evidence="5 9" id="KW-0822">Tryptophan biosynthesis</keyword>
<dbReference type="GO" id="GO:0004048">
    <property type="term" value="F:anthranilate phosphoribosyltransferase activity"/>
    <property type="evidence" value="ECO:0007669"/>
    <property type="project" value="UniProtKB-UniRule"/>
</dbReference>
<comment type="subunit">
    <text evidence="9">Homodimer.</text>
</comment>
<comment type="pathway">
    <text evidence="1 9">Amino-acid biosynthesis; L-tryptophan biosynthesis; L-tryptophan from chorismate: step 2/5.</text>
</comment>
<dbReference type="Pfam" id="PF00591">
    <property type="entry name" value="Glycos_transf_3"/>
    <property type="match status" value="1"/>
</dbReference>
<reference evidence="12" key="2">
    <citation type="submission" date="2021-04" db="EMBL/GenBank/DDBJ databases">
        <authorList>
            <person name="Gilroy R."/>
        </authorList>
    </citation>
    <scope>NUCLEOTIDE SEQUENCE</scope>
    <source>
        <strain evidence="12">USASDec5-558</strain>
    </source>
</reference>
<dbReference type="AlphaFoldDB" id="A0A9D2B0Q0"/>
<evidence type="ECO:0000313" key="13">
    <source>
        <dbReference type="Proteomes" id="UP000886829"/>
    </source>
</evidence>
<dbReference type="InterPro" id="IPR036320">
    <property type="entry name" value="Glycosyl_Trfase_fam3_N_dom_sf"/>
</dbReference>
<feature type="binding site" evidence="9">
    <location>
        <position position="94"/>
    </location>
    <ligand>
        <name>Mg(2+)</name>
        <dbReference type="ChEBI" id="CHEBI:18420"/>
        <label>1</label>
    </ligand>
</feature>
<dbReference type="Gene3D" id="3.40.1030.10">
    <property type="entry name" value="Nucleoside phosphorylase/phosphoribosyltransferase catalytic domain"/>
    <property type="match status" value="1"/>
</dbReference>
<protein>
    <recommendedName>
        <fullName evidence="9">Anthranilate phosphoribosyltransferase</fullName>
        <ecNumber evidence="9">2.4.2.18</ecNumber>
    </recommendedName>
</protein>
<keyword evidence="9" id="KW-0460">Magnesium</keyword>
<evidence type="ECO:0000256" key="9">
    <source>
        <dbReference type="HAMAP-Rule" id="MF_00211"/>
    </source>
</evidence>
<reference evidence="12" key="1">
    <citation type="journal article" date="2021" name="PeerJ">
        <title>Extensive microbial diversity within the chicken gut microbiome revealed by metagenomics and culture.</title>
        <authorList>
            <person name="Gilroy R."/>
            <person name="Ravi A."/>
            <person name="Getino M."/>
            <person name="Pursley I."/>
            <person name="Horton D.L."/>
            <person name="Alikhan N.F."/>
            <person name="Baker D."/>
            <person name="Gharbi K."/>
            <person name="Hall N."/>
            <person name="Watson M."/>
            <person name="Adriaenssens E.M."/>
            <person name="Foster-Nyarko E."/>
            <person name="Jarju S."/>
            <person name="Secka A."/>
            <person name="Antonio M."/>
            <person name="Oren A."/>
            <person name="Chaudhuri R.R."/>
            <person name="La Ragione R."/>
            <person name="Hildebrand F."/>
            <person name="Pallen M.J."/>
        </authorList>
    </citation>
    <scope>NUCLEOTIDE SEQUENCE</scope>
    <source>
        <strain evidence="12">USASDec5-558</strain>
    </source>
</reference>
<evidence type="ECO:0000256" key="8">
    <source>
        <dbReference type="ARBA" id="ARBA00061188"/>
    </source>
</evidence>
<keyword evidence="6 9" id="KW-0057">Aromatic amino acid biosynthesis</keyword>
<comment type="catalytic activity">
    <reaction evidence="7 9">
        <text>N-(5-phospho-beta-D-ribosyl)anthranilate + diphosphate = 5-phospho-alpha-D-ribose 1-diphosphate + anthranilate</text>
        <dbReference type="Rhea" id="RHEA:11768"/>
        <dbReference type="ChEBI" id="CHEBI:16567"/>
        <dbReference type="ChEBI" id="CHEBI:18277"/>
        <dbReference type="ChEBI" id="CHEBI:33019"/>
        <dbReference type="ChEBI" id="CHEBI:58017"/>
        <dbReference type="EC" id="2.4.2.18"/>
    </reaction>
</comment>
<evidence type="ECO:0000256" key="5">
    <source>
        <dbReference type="ARBA" id="ARBA00022822"/>
    </source>
</evidence>
<comment type="function">
    <text evidence="9">Catalyzes the transfer of the phosphoribosyl group of 5-phosphorylribose-1-pyrophosphate (PRPP) to anthranilate to yield N-(5'-phosphoribosyl)-anthranilate (PRA).</text>
</comment>
<comment type="similarity">
    <text evidence="9">Belongs to the anthranilate phosphoribosyltransferase family.</text>
</comment>
<dbReference type="InterPro" id="IPR017459">
    <property type="entry name" value="Glycosyl_Trfase_fam3_N_dom"/>
</dbReference>
<dbReference type="EC" id="2.4.2.18" evidence="9"/>
<dbReference type="Proteomes" id="UP000886829">
    <property type="component" value="Unassembled WGS sequence"/>
</dbReference>
<feature type="binding site" evidence="9">
    <location>
        <position position="113"/>
    </location>
    <ligand>
        <name>anthranilate</name>
        <dbReference type="ChEBI" id="CHEBI:16567"/>
        <label>1</label>
    </ligand>
</feature>
<evidence type="ECO:0000259" key="11">
    <source>
        <dbReference type="Pfam" id="PF02885"/>
    </source>
</evidence>
<evidence type="ECO:0000256" key="6">
    <source>
        <dbReference type="ARBA" id="ARBA00023141"/>
    </source>
</evidence>
<dbReference type="GO" id="GO:0000162">
    <property type="term" value="P:L-tryptophan biosynthetic process"/>
    <property type="evidence" value="ECO:0007669"/>
    <property type="project" value="UniProtKB-UniRule"/>
</dbReference>
<feature type="binding site" evidence="9">
    <location>
        <begin position="85"/>
        <end position="86"/>
    </location>
    <ligand>
        <name>5-phospho-alpha-D-ribose 1-diphosphate</name>
        <dbReference type="ChEBI" id="CHEBI:58017"/>
    </ligand>
</feature>
<feature type="binding site" evidence="9">
    <location>
        <begin position="110"/>
        <end position="118"/>
    </location>
    <ligand>
        <name>5-phospho-alpha-D-ribose 1-diphosphate</name>
        <dbReference type="ChEBI" id="CHEBI:58017"/>
    </ligand>
</feature>
<dbReference type="EMBL" id="DXEV01000143">
    <property type="protein sequence ID" value="HIX57247.1"/>
    <property type="molecule type" value="Genomic_DNA"/>
</dbReference>
<feature type="binding site" evidence="9">
    <location>
        <position position="228"/>
    </location>
    <ligand>
        <name>Mg(2+)</name>
        <dbReference type="ChEBI" id="CHEBI:18420"/>
        <label>1</label>
    </ligand>
</feature>
<evidence type="ECO:0000256" key="1">
    <source>
        <dbReference type="ARBA" id="ARBA00004907"/>
    </source>
</evidence>
<dbReference type="PANTHER" id="PTHR43285:SF2">
    <property type="entry name" value="ANTHRANILATE PHOSPHORIBOSYLTRANSFERASE"/>
    <property type="match status" value="1"/>
</dbReference>
<dbReference type="InterPro" id="IPR005940">
    <property type="entry name" value="Anthranilate_Pribosyl_Tfrase"/>
</dbReference>
<evidence type="ECO:0000256" key="4">
    <source>
        <dbReference type="ARBA" id="ARBA00022679"/>
    </source>
</evidence>
<comment type="similarity">
    <text evidence="8">In the C-terminal section; belongs to the anthranilate phosphoribosyltransferase family.</text>
</comment>
<dbReference type="FunFam" id="3.40.1030.10:FF:000002">
    <property type="entry name" value="Anthranilate phosphoribosyltransferase"/>
    <property type="match status" value="1"/>
</dbReference>
<keyword evidence="2 9" id="KW-0028">Amino-acid biosynthesis</keyword>
<dbReference type="SUPFAM" id="SSF52418">
    <property type="entry name" value="Nucleoside phosphorylase/phosphoribosyltransferase catalytic domain"/>
    <property type="match status" value="1"/>
</dbReference>
<feature type="domain" description="Glycosyl transferase family 3 N-terminal" evidence="11">
    <location>
        <begin position="3"/>
        <end position="68"/>
    </location>
</feature>
<dbReference type="GO" id="GO:0005829">
    <property type="term" value="C:cytosol"/>
    <property type="evidence" value="ECO:0007669"/>
    <property type="project" value="TreeGrafter"/>
</dbReference>
<evidence type="ECO:0000256" key="7">
    <source>
        <dbReference type="ARBA" id="ARBA00052328"/>
    </source>
</evidence>
<dbReference type="PANTHER" id="PTHR43285">
    <property type="entry name" value="ANTHRANILATE PHOSPHORIBOSYLTRANSFERASE"/>
    <property type="match status" value="1"/>
</dbReference>
<evidence type="ECO:0000313" key="12">
    <source>
        <dbReference type="EMBL" id="HIX57247.1"/>
    </source>
</evidence>
<dbReference type="HAMAP" id="MF_00211">
    <property type="entry name" value="TrpD"/>
    <property type="match status" value="1"/>
</dbReference>
<comment type="caution">
    <text evidence="12">The sequence shown here is derived from an EMBL/GenBank/DDBJ whole genome shotgun (WGS) entry which is preliminary data.</text>
</comment>
<feature type="domain" description="Glycosyl transferase family 3" evidence="10">
    <location>
        <begin position="77"/>
        <end position="325"/>
    </location>
</feature>
<dbReference type="Gene3D" id="1.20.970.10">
    <property type="entry name" value="Transferase, Pyrimidine Nucleoside Phosphorylase, Chain C"/>
    <property type="match status" value="1"/>
</dbReference>
<keyword evidence="9" id="KW-0479">Metal-binding</keyword>
<comment type="cofactor">
    <cofactor evidence="9">
        <name>Mg(2+)</name>
        <dbReference type="ChEBI" id="CHEBI:18420"/>
    </cofactor>
    <text evidence="9">Binds 2 magnesium ions per monomer.</text>
</comment>
<feature type="binding site" evidence="9">
    <location>
        <position position="122"/>
    </location>
    <ligand>
        <name>5-phospho-alpha-D-ribose 1-diphosphate</name>
        <dbReference type="ChEBI" id="CHEBI:58017"/>
    </ligand>
</feature>
<evidence type="ECO:0000256" key="2">
    <source>
        <dbReference type="ARBA" id="ARBA00022605"/>
    </source>
</evidence>
<feature type="binding site" evidence="9">
    <location>
        <position position="90"/>
    </location>
    <ligand>
        <name>5-phospho-alpha-D-ribose 1-diphosphate</name>
        <dbReference type="ChEBI" id="CHEBI:58017"/>
    </ligand>
</feature>
<evidence type="ECO:0000256" key="3">
    <source>
        <dbReference type="ARBA" id="ARBA00022676"/>
    </source>
</evidence>
<dbReference type="GO" id="GO:0000287">
    <property type="term" value="F:magnesium ion binding"/>
    <property type="evidence" value="ECO:0007669"/>
    <property type="project" value="UniProtKB-UniRule"/>
</dbReference>
<feature type="binding site" evidence="9">
    <location>
        <position position="82"/>
    </location>
    <ligand>
        <name>anthranilate</name>
        <dbReference type="ChEBI" id="CHEBI:16567"/>
        <label>1</label>
    </ligand>
</feature>
<accession>A0A9D2B0Q0</accession>
<sequence>MIKEAIVKIVSKHDLTFEEAYTVMNEIMSGETSATQNAAFLAALSTKSACAETTDEIAGCAAAMRAHAIQVETPWEIFEIVGTGGDNAHSFNISTTSALVAAAGGMKVAKHGNRAASSKCGTADCLEALGVNIDQDPDLCRKLLDEVGMCFFFAQKYHASMKYVGPIRKELGFRTVFNILGPLTNPGKPQIQLLGVYDDYLVEPLAKVLMSLNVKRGMVVYGLDKLDEISLSSPTLICEFKDGWYKTYTIAPEDFGMERCLKEDLRGGTPEENAAITRAILDGEKGHKRNAVLLNAGASLYLGGKADSFANGVELAAEIIDSGAASKTLERMIEVSQGRSA</sequence>
<dbReference type="SUPFAM" id="SSF47648">
    <property type="entry name" value="Nucleoside phosphorylase/phosphoribosyltransferase N-terminal domain"/>
    <property type="match status" value="1"/>
</dbReference>
<dbReference type="InterPro" id="IPR035902">
    <property type="entry name" value="Nuc_phospho_transferase"/>
</dbReference>
<dbReference type="Pfam" id="PF02885">
    <property type="entry name" value="Glycos_trans_3N"/>
    <property type="match status" value="1"/>
</dbReference>
<keyword evidence="3 9" id="KW-0328">Glycosyltransferase</keyword>
<feature type="binding site" evidence="9">
    <location>
        <position position="168"/>
    </location>
    <ligand>
        <name>anthranilate</name>
        <dbReference type="ChEBI" id="CHEBI:16567"/>
        <label>2</label>
    </ligand>
</feature>
<gene>
    <name evidence="9 12" type="primary">trpD</name>
    <name evidence="12" type="ORF">H9850_07235</name>
</gene>
<feature type="binding site" evidence="9">
    <location>
        <position position="82"/>
    </location>
    <ligand>
        <name>5-phospho-alpha-D-ribose 1-diphosphate</name>
        <dbReference type="ChEBI" id="CHEBI:58017"/>
    </ligand>
</feature>
<comment type="caution">
    <text evidence="9">Lacks conserved residue(s) required for the propagation of feature annotation.</text>
</comment>
<evidence type="ECO:0000259" key="10">
    <source>
        <dbReference type="Pfam" id="PF00591"/>
    </source>
</evidence>
<dbReference type="NCBIfam" id="TIGR01245">
    <property type="entry name" value="trpD"/>
    <property type="match status" value="1"/>
</dbReference>
<feature type="binding site" evidence="9">
    <location>
        <position position="227"/>
    </location>
    <ligand>
        <name>Mg(2+)</name>
        <dbReference type="ChEBI" id="CHEBI:18420"/>
        <label>2</label>
    </ligand>
</feature>
<feature type="binding site" evidence="9">
    <location>
        <position position="228"/>
    </location>
    <ligand>
        <name>Mg(2+)</name>
        <dbReference type="ChEBI" id="CHEBI:18420"/>
        <label>2</label>
    </ligand>
</feature>
<organism evidence="12 13">
    <name type="scientific">Candidatus Anaerobiospirillum pullistercoris</name>
    <dbReference type="NCBI Taxonomy" id="2838452"/>
    <lineage>
        <taxon>Bacteria</taxon>
        <taxon>Pseudomonadati</taxon>
        <taxon>Pseudomonadota</taxon>
        <taxon>Gammaproteobacteria</taxon>
        <taxon>Aeromonadales</taxon>
        <taxon>Succinivibrionaceae</taxon>
        <taxon>Anaerobiospirillum</taxon>
    </lineage>
</organism>
<proteinExistence type="inferred from homology"/>
<name>A0A9D2B0Q0_9GAMM</name>
<feature type="binding site" evidence="9">
    <location>
        <begin position="92"/>
        <end position="95"/>
    </location>
    <ligand>
        <name>5-phospho-alpha-D-ribose 1-diphosphate</name>
        <dbReference type="ChEBI" id="CHEBI:58017"/>
    </ligand>
</feature>